<evidence type="ECO:0000313" key="1">
    <source>
        <dbReference type="EMBL" id="ATM08520.1"/>
    </source>
</evidence>
<accession>A0A291VML3</accession>
<accession>A0A291USA4</accession>
<protein>
    <submittedName>
        <fullName evidence="1">Uncharacterized protein</fullName>
    </submittedName>
</protein>
<dbReference type="EMBL" id="CP023875">
    <property type="protein sequence ID" value="ATM08520.1"/>
    <property type="molecule type" value="Genomic_DNA"/>
</dbReference>
<keyword evidence="1" id="KW-0614">Plasmid</keyword>
<dbReference type="AlphaFoldDB" id="A0A291USA4"/>
<name>A0A291USA4_RAOPL</name>
<sequence length="88" mass="10012">MPWDVAEHLSTNRFVRCFFFQQVRTCAGERQCRFIQILQRAEPFFLPNLSGVTDDNGQHGVQNGGVSGNPRKFRHSALWNFLGGWSAA</sequence>
<reference evidence="1" key="1">
    <citation type="submission" date="2017-10" db="EMBL/GenBank/DDBJ databases">
        <title>FDA dAtabase for Regulatory Grade micrObial Sequences (FDA-ARGOS): Supporting development and validation of Infectious Disease Dx tests.</title>
        <authorList>
            <person name="Croxen M."/>
            <person name="Tallon L.J."/>
            <person name="Sadzewicz L."/>
            <person name="Ott S."/>
            <person name="Zhao X."/>
            <person name="Nagaraj S."/>
            <person name="Vavikolanu K."/>
            <person name="Aluvathingal J."/>
            <person name="Nadendla S."/>
            <person name="Geyer C."/>
            <person name="Sichtig H."/>
        </authorList>
    </citation>
    <scope>NUCLEOTIDE SEQUENCE</scope>
    <source>
        <strain evidence="1">FDAARGOS_429</strain>
        <plasmid evidence="1">unnamed</plasmid>
    </source>
</reference>
<gene>
    <name evidence="1" type="ORF">CRT62_28700</name>
</gene>
<proteinExistence type="predicted"/>
<geneLocation type="plasmid" evidence="1">
    <name>unnamed</name>
</geneLocation>
<organism evidence="1">
    <name type="scientific">Raoultella planticola</name>
    <name type="common">Klebsiella planticola</name>
    <dbReference type="NCBI Taxonomy" id="575"/>
    <lineage>
        <taxon>Bacteria</taxon>
        <taxon>Pseudomonadati</taxon>
        <taxon>Pseudomonadota</taxon>
        <taxon>Gammaproteobacteria</taxon>
        <taxon>Enterobacterales</taxon>
        <taxon>Enterobacteriaceae</taxon>
        <taxon>Klebsiella/Raoultella group</taxon>
        <taxon>Raoultella</taxon>
    </lineage>
</organism>